<dbReference type="Pfam" id="PF08447">
    <property type="entry name" value="PAS_3"/>
    <property type="match status" value="3"/>
</dbReference>
<keyword evidence="3" id="KW-0597">Phosphoprotein</keyword>
<evidence type="ECO:0000256" key="4">
    <source>
        <dbReference type="ARBA" id="ARBA00022679"/>
    </source>
</evidence>
<dbReference type="PROSITE" id="PS50109">
    <property type="entry name" value="HIS_KIN"/>
    <property type="match status" value="1"/>
</dbReference>
<dbReference type="Pfam" id="PF00989">
    <property type="entry name" value="PAS"/>
    <property type="match status" value="1"/>
</dbReference>
<dbReference type="InterPro" id="IPR035965">
    <property type="entry name" value="PAS-like_dom_sf"/>
</dbReference>
<proteinExistence type="predicted"/>
<feature type="domain" description="Histidine kinase" evidence="7">
    <location>
        <begin position="821"/>
        <end position="1050"/>
    </location>
</feature>
<feature type="domain" description="PAS" evidence="8">
    <location>
        <begin position="41"/>
        <end position="85"/>
    </location>
</feature>
<protein>
    <recommendedName>
        <fullName evidence="2">histidine kinase</fullName>
        <ecNumber evidence="2">2.7.13.3</ecNumber>
    </recommendedName>
</protein>
<dbReference type="RefSeq" id="WP_104715413.1">
    <property type="nucleotide sequence ID" value="NZ_PTRA01000005.1"/>
</dbReference>
<dbReference type="PRINTS" id="PR00344">
    <property type="entry name" value="BCTRLSENSOR"/>
</dbReference>
<keyword evidence="6" id="KW-0175">Coiled coil</keyword>
<dbReference type="InterPro" id="IPR036097">
    <property type="entry name" value="HisK_dim/P_sf"/>
</dbReference>
<dbReference type="Gene3D" id="3.30.565.10">
    <property type="entry name" value="Histidine kinase-like ATPase, C-terminal domain"/>
    <property type="match status" value="1"/>
</dbReference>
<comment type="catalytic activity">
    <reaction evidence="1">
        <text>ATP + protein L-histidine = ADP + protein N-phospho-L-histidine.</text>
        <dbReference type="EC" id="2.7.13.3"/>
    </reaction>
</comment>
<feature type="domain" description="PAS" evidence="8">
    <location>
        <begin position="266"/>
        <end position="336"/>
    </location>
</feature>
<feature type="domain" description="PAC" evidence="9">
    <location>
        <begin position="722"/>
        <end position="778"/>
    </location>
</feature>
<dbReference type="Proteomes" id="UP000239590">
    <property type="component" value="Unassembled WGS sequence"/>
</dbReference>
<evidence type="ECO:0000259" key="7">
    <source>
        <dbReference type="PROSITE" id="PS50109"/>
    </source>
</evidence>
<dbReference type="InterPro" id="IPR004358">
    <property type="entry name" value="Sig_transdc_His_kin-like_C"/>
</dbReference>
<dbReference type="EC" id="2.7.13.3" evidence="2"/>
<feature type="coiled-coil region" evidence="6">
    <location>
        <begin position="773"/>
        <end position="807"/>
    </location>
</feature>
<dbReference type="InterPro" id="IPR013767">
    <property type="entry name" value="PAS_fold"/>
</dbReference>
<dbReference type="CDD" id="cd00130">
    <property type="entry name" value="PAS"/>
    <property type="match status" value="4"/>
</dbReference>
<sequence>MSNDLLTPEPYGHPVDRYVFALASAGLGTWDLDPLNHRVAWDDICKQLYGFSKQDIVAYDEVLRYIHAEDRELVNQAVTWALNPASGGQYEVSFRTVGAEDGILRWLHCKGKAYFNAEGEAYRFSGTAQDISSQREAQQKVQAAENLAQLALESSKAGSFYVLLTTDAISYTPRLAEILTGESRTELTRQTLISSLHPQDEPIREEAYQEANRTGHLKYEARFVWKDGSLHWARVIGTYAFDTDGKPLSLAGIVQEITDEVIHQQEDERLKALVNGSEECMGIADMNGNLLFVNPYGLQLTGLTLPQVKRMNLLEFCSADAYRLLTQEILPTLKNEGRWAGNVPFRSFPTGNAIPVHMKASYLRDKKGQVLNLLFTAHDLRAEIASRQSLQESEALFRNITTASTAALWITDAQLHITYVSQRWIDWTGQPLAKHLGFGWLDYVVEEDRSQAAERFLADFHVKRNHKNQFRIFHTDGTIRWVDCSGSPQYNDQGKFTGYVGAILDVTSTVEAQLQLLNSQDRLQSIIHQAPVAISLLTGPSMVIETANAQILELWGKTKAVIGLPLTQALPEIEGQPFMQLLEGVYDTGQAHYGISTLARLERGGVLQDCYFDFVYAPLREAEGHISGVMVIATEVTEQVRIRLALEASERRFRKLIEEAPMATGLYKGRELQVELVNEAMIKLWGKDKTVLNKKLPEALPELEGQPFLKILDDVFTSGKAYHAQADPVDLVIDGRMQRGYYNFTYKPLRNEFGEVYAILNMAVDVTQQMTAQKALEKSQKQYQLLASQLEERVAERTLELDQLNQELTLSNNNLQQFAYAASHDLQEPLRKIQTFSSILAERHAGGLTEQGLNLLHRIQSTADRMSMLVKDVLEYSRLTSTQGLEQKAVELRELLDGVLLDLEVPLQEKKVELVMGSLPTVWGNPRQLTQLLQNLLSNAIKFQKPKQDPRVEIRAQKATAEEMAMLPQLSPFRTYIRLDVSDNGIGFEEEYKEQIFQIFQRLNSRDNYLGTGIGLALCRKVAENHQGYITAQSQPGQGATFQVFLPDSPPV</sequence>
<evidence type="ECO:0000256" key="2">
    <source>
        <dbReference type="ARBA" id="ARBA00012438"/>
    </source>
</evidence>
<keyword evidence="5" id="KW-0418">Kinase</keyword>
<dbReference type="CDD" id="cd00082">
    <property type="entry name" value="HisKA"/>
    <property type="match status" value="1"/>
</dbReference>
<gene>
    <name evidence="10" type="ORF">C5O19_21370</name>
</gene>
<dbReference type="InterPro" id="IPR013655">
    <property type="entry name" value="PAS_fold_3"/>
</dbReference>
<dbReference type="SUPFAM" id="SSF55785">
    <property type="entry name" value="PYP-like sensor domain (PAS domain)"/>
    <property type="match status" value="6"/>
</dbReference>
<dbReference type="SUPFAM" id="SSF55874">
    <property type="entry name" value="ATPase domain of HSP90 chaperone/DNA topoisomerase II/histidine kinase"/>
    <property type="match status" value="1"/>
</dbReference>
<evidence type="ECO:0000256" key="3">
    <source>
        <dbReference type="ARBA" id="ARBA00022553"/>
    </source>
</evidence>
<dbReference type="SMART" id="SM00086">
    <property type="entry name" value="PAC"/>
    <property type="match status" value="4"/>
</dbReference>
<evidence type="ECO:0000313" key="11">
    <source>
        <dbReference type="Proteomes" id="UP000239590"/>
    </source>
</evidence>
<reference evidence="11" key="1">
    <citation type="submission" date="2018-02" db="EMBL/GenBank/DDBJ databases">
        <title>Genome sequencing of Solimonas sp. HR-BB.</title>
        <authorList>
            <person name="Lee Y."/>
            <person name="Jeon C.O."/>
        </authorList>
    </citation>
    <scope>NUCLEOTIDE SEQUENCE [LARGE SCALE GENOMIC DNA]</scope>
    <source>
        <strain evidence="11">HR-U</strain>
    </source>
</reference>
<keyword evidence="4" id="KW-0808">Transferase</keyword>
<dbReference type="SMART" id="SM00388">
    <property type="entry name" value="HisKA"/>
    <property type="match status" value="1"/>
</dbReference>
<feature type="domain" description="PAC" evidence="9">
    <location>
        <begin position="217"/>
        <end position="269"/>
    </location>
</feature>
<dbReference type="EMBL" id="PTRA01000005">
    <property type="protein sequence ID" value="PQA55094.1"/>
    <property type="molecule type" value="Genomic_DNA"/>
</dbReference>
<dbReference type="Pfam" id="PF02518">
    <property type="entry name" value="HATPase_c"/>
    <property type="match status" value="1"/>
</dbReference>
<dbReference type="NCBIfam" id="TIGR00229">
    <property type="entry name" value="sensory_box"/>
    <property type="match status" value="3"/>
</dbReference>
<dbReference type="InterPro" id="IPR003594">
    <property type="entry name" value="HATPase_dom"/>
</dbReference>
<dbReference type="InterPro" id="IPR001610">
    <property type="entry name" value="PAC"/>
</dbReference>
<feature type="domain" description="PAC" evidence="9">
    <location>
        <begin position="466"/>
        <end position="518"/>
    </location>
</feature>
<evidence type="ECO:0000256" key="1">
    <source>
        <dbReference type="ARBA" id="ARBA00000085"/>
    </source>
</evidence>
<dbReference type="Pfam" id="PF00512">
    <property type="entry name" value="HisKA"/>
    <property type="match status" value="1"/>
</dbReference>
<accession>A0A2S7IHF4</accession>
<dbReference type="PANTHER" id="PTHR43304">
    <property type="entry name" value="PHYTOCHROME-LIKE PROTEIN CPH1"/>
    <property type="match status" value="1"/>
</dbReference>
<dbReference type="InterPro" id="IPR005467">
    <property type="entry name" value="His_kinase_dom"/>
</dbReference>
<dbReference type="GO" id="GO:0000155">
    <property type="term" value="F:phosphorelay sensor kinase activity"/>
    <property type="evidence" value="ECO:0007669"/>
    <property type="project" value="InterPro"/>
</dbReference>
<evidence type="ECO:0000313" key="10">
    <source>
        <dbReference type="EMBL" id="PQA55094.1"/>
    </source>
</evidence>
<dbReference type="InterPro" id="IPR000700">
    <property type="entry name" value="PAS-assoc_C"/>
</dbReference>
<dbReference type="Gene3D" id="2.10.70.100">
    <property type="match status" value="1"/>
</dbReference>
<dbReference type="SMART" id="SM00387">
    <property type="entry name" value="HATPase_c"/>
    <property type="match status" value="1"/>
</dbReference>
<dbReference type="SMART" id="SM00091">
    <property type="entry name" value="PAS"/>
    <property type="match status" value="6"/>
</dbReference>
<organism evidence="10 11">
    <name type="scientific">Siphonobacter curvatus</name>
    <dbReference type="NCBI Taxonomy" id="2094562"/>
    <lineage>
        <taxon>Bacteria</taxon>
        <taxon>Pseudomonadati</taxon>
        <taxon>Bacteroidota</taxon>
        <taxon>Cytophagia</taxon>
        <taxon>Cytophagales</taxon>
        <taxon>Cytophagaceae</taxon>
        <taxon>Siphonobacter</taxon>
    </lineage>
</organism>
<dbReference type="Gene3D" id="1.10.287.130">
    <property type="match status" value="1"/>
</dbReference>
<dbReference type="InterPro" id="IPR013656">
    <property type="entry name" value="PAS_4"/>
</dbReference>
<dbReference type="InterPro" id="IPR003661">
    <property type="entry name" value="HisK_dim/P_dom"/>
</dbReference>
<dbReference type="FunFam" id="3.30.565.10:FF:000006">
    <property type="entry name" value="Sensor histidine kinase WalK"/>
    <property type="match status" value="1"/>
</dbReference>
<dbReference type="Gene3D" id="3.30.450.20">
    <property type="entry name" value="PAS domain"/>
    <property type="match status" value="6"/>
</dbReference>
<dbReference type="GO" id="GO:0006355">
    <property type="term" value="P:regulation of DNA-templated transcription"/>
    <property type="evidence" value="ECO:0007669"/>
    <property type="project" value="InterPro"/>
</dbReference>
<feature type="domain" description="PAC" evidence="9">
    <location>
        <begin position="90"/>
        <end position="143"/>
    </location>
</feature>
<dbReference type="InterPro" id="IPR052162">
    <property type="entry name" value="Sensor_kinase/Photoreceptor"/>
</dbReference>
<dbReference type="SUPFAM" id="SSF47384">
    <property type="entry name" value="Homodimeric domain of signal transducing histidine kinase"/>
    <property type="match status" value="1"/>
</dbReference>
<comment type="caution">
    <text evidence="10">The sequence shown here is derived from an EMBL/GenBank/DDBJ whole genome shotgun (WGS) entry which is preliminary data.</text>
</comment>
<dbReference type="InterPro" id="IPR000014">
    <property type="entry name" value="PAS"/>
</dbReference>
<evidence type="ECO:0000259" key="9">
    <source>
        <dbReference type="PROSITE" id="PS50113"/>
    </source>
</evidence>
<keyword evidence="11" id="KW-1185">Reference proteome</keyword>
<name>A0A2S7IHF4_9BACT</name>
<dbReference type="AlphaFoldDB" id="A0A2S7IHF4"/>
<dbReference type="PANTHER" id="PTHR43304:SF1">
    <property type="entry name" value="PAC DOMAIN-CONTAINING PROTEIN"/>
    <property type="match status" value="1"/>
</dbReference>
<dbReference type="PROSITE" id="PS50113">
    <property type="entry name" value="PAC"/>
    <property type="match status" value="4"/>
</dbReference>
<evidence type="ECO:0000259" key="8">
    <source>
        <dbReference type="PROSITE" id="PS50112"/>
    </source>
</evidence>
<evidence type="ECO:0000256" key="5">
    <source>
        <dbReference type="ARBA" id="ARBA00022777"/>
    </source>
</evidence>
<dbReference type="PROSITE" id="PS50112">
    <property type="entry name" value="PAS"/>
    <property type="match status" value="2"/>
</dbReference>
<dbReference type="Pfam" id="PF08448">
    <property type="entry name" value="PAS_4"/>
    <property type="match status" value="2"/>
</dbReference>
<dbReference type="InterPro" id="IPR036890">
    <property type="entry name" value="HATPase_C_sf"/>
</dbReference>
<evidence type="ECO:0000256" key="6">
    <source>
        <dbReference type="SAM" id="Coils"/>
    </source>
</evidence>